<evidence type="ECO:0000256" key="1">
    <source>
        <dbReference type="SAM" id="MobiDB-lite"/>
    </source>
</evidence>
<accession>A0A9Q0DIW1</accession>
<keyword evidence="3" id="KW-1185">Reference proteome</keyword>
<feature type="region of interest" description="Disordered" evidence="1">
    <location>
        <begin position="1"/>
        <end position="32"/>
    </location>
</feature>
<protein>
    <submittedName>
        <fullName evidence="2">Uncharacterized protein</fullName>
    </submittedName>
</protein>
<dbReference type="AlphaFoldDB" id="A0A9Q0DIW1"/>
<proteinExistence type="predicted"/>
<comment type="caution">
    <text evidence="2">The sequence shown here is derived from an EMBL/GenBank/DDBJ whole genome shotgun (WGS) entry which is preliminary data.</text>
</comment>
<gene>
    <name evidence="2" type="ORF">NHX12_010084</name>
</gene>
<reference evidence="2" key="1">
    <citation type="submission" date="2022-07" db="EMBL/GenBank/DDBJ databases">
        <title>Chromosome-level genome of Muraenolepis orangiensis.</title>
        <authorList>
            <person name="Kim J."/>
        </authorList>
    </citation>
    <scope>NUCLEOTIDE SEQUENCE</scope>
    <source>
        <strain evidence="2">KU_S4_2022</strain>
        <tissue evidence="2">Muscle</tissue>
    </source>
</reference>
<evidence type="ECO:0000313" key="3">
    <source>
        <dbReference type="Proteomes" id="UP001148018"/>
    </source>
</evidence>
<dbReference type="OrthoDB" id="8961684at2759"/>
<dbReference type="Proteomes" id="UP001148018">
    <property type="component" value="Unassembled WGS sequence"/>
</dbReference>
<organism evidence="2 3">
    <name type="scientific">Muraenolepis orangiensis</name>
    <name type="common">Patagonian moray cod</name>
    <dbReference type="NCBI Taxonomy" id="630683"/>
    <lineage>
        <taxon>Eukaryota</taxon>
        <taxon>Metazoa</taxon>
        <taxon>Chordata</taxon>
        <taxon>Craniata</taxon>
        <taxon>Vertebrata</taxon>
        <taxon>Euteleostomi</taxon>
        <taxon>Actinopterygii</taxon>
        <taxon>Neopterygii</taxon>
        <taxon>Teleostei</taxon>
        <taxon>Neoteleostei</taxon>
        <taxon>Acanthomorphata</taxon>
        <taxon>Zeiogadaria</taxon>
        <taxon>Gadariae</taxon>
        <taxon>Gadiformes</taxon>
        <taxon>Muraenolepidoidei</taxon>
        <taxon>Muraenolepididae</taxon>
        <taxon>Muraenolepis</taxon>
    </lineage>
</organism>
<sequence>MSQEDVRSTHSGSSDGPDPDPDPRSQSPRRDSVVLEHMATLSIDMFEPRDFKGRFTKVQSKFRIRTTIIGGRSAVSLGTRS</sequence>
<dbReference type="EMBL" id="JANIIK010000115">
    <property type="protein sequence ID" value="KAJ3589238.1"/>
    <property type="molecule type" value="Genomic_DNA"/>
</dbReference>
<evidence type="ECO:0000313" key="2">
    <source>
        <dbReference type="EMBL" id="KAJ3589238.1"/>
    </source>
</evidence>
<name>A0A9Q0DIW1_9TELE</name>